<sequence>MISWNGRDLKYDLRDWVSEHEKMRKGIVEGDEDRQIYDLTT</sequence>
<evidence type="ECO:0000313" key="1">
    <source>
        <dbReference type="EMBL" id="NOH14798.1"/>
    </source>
</evidence>
<proteinExistence type="predicted"/>
<dbReference type="Gene3D" id="2.30.31.70">
    <property type="match status" value="1"/>
</dbReference>
<protein>
    <submittedName>
        <fullName evidence="1">Uncharacterized protein</fullName>
    </submittedName>
</protein>
<name>A0A7Y3XXF2_CLOCO</name>
<organism evidence="1 2">
    <name type="scientific">Clostridium cochlearium</name>
    <dbReference type="NCBI Taxonomy" id="1494"/>
    <lineage>
        <taxon>Bacteria</taxon>
        <taxon>Bacillati</taxon>
        <taxon>Bacillota</taxon>
        <taxon>Clostridia</taxon>
        <taxon>Eubacteriales</taxon>
        <taxon>Clostridiaceae</taxon>
        <taxon>Clostridium</taxon>
    </lineage>
</organism>
<gene>
    <name evidence="1" type="ORF">HMJ28_00060</name>
</gene>
<dbReference type="AlphaFoldDB" id="A0A7Y3XXF2"/>
<accession>A0A7Y3XXF2</accession>
<comment type="caution">
    <text evidence="1">The sequence shown here is derived from an EMBL/GenBank/DDBJ whole genome shotgun (WGS) entry which is preliminary data.</text>
</comment>
<reference evidence="1 2" key="1">
    <citation type="submission" date="2020-05" db="EMBL/GenBank/DDBJ databases">
        <title>Draft genome sequence of Clostridium cochlearium strain AGROS13 isolated from a sheep dairy farm in New Zealand.</title>
        <authorList>
            <person name="Gupta T.B."/>
            <person name="Jauregui R."/>
            <person name="Risson A.N."/>
            <person name="Brightwell G."/>
            <person name="Maclean P."/>
        </authorList>
    </citation>
    <scope>NUCLEOTIDE SEQUENCE [LARGE SCALE GENOMIC DNA]</scope>
    <source>
        <strain evidence="1 2">AGROS13</strain>
    </source>
</reference>
<evidence type="ECO:0000313" key="2">
    <source>
        <dbReference type="Proteomes" id="UP000528432"/>
    </source>
</evidence>
<dbReference type="EMBL" id="JABFIF010000001">
    <property type="protein sequence ID" value="NOH14798.1"/>
    <property type="molecule type" value="Genomic_DNA"/>
</dbReference>
<dbReference type="Proteomes" id="UP000528432">
    <property type="component" value="Unassembled WGS sequence"/>
</dbReference>